<dbReference type="AlphaFoldDB" id="A0AAD4MPH5"/>
<dbReference type="SUPFAM" id="SSF50494">
    <property type="entry name" value="Trypsin-like serine proteases"/>
    <property type="match status" value="1"/>
</dbReference>
<gene>
    <name evidence="2" type="ORF">DdX_16919</name>
</gene>
<dbReference type="CDD" id="cd19609">
    <property type="entry name" value="NTD_TDP-43"/>
    <property type="match status" value="1"/>
</dbReference>
<dbReference type="Pfam" id="PF18694">
    <property type="entry name" value="TDP-43_N"/>
    <property type="match status" value="1"/>
</dbReference>
<proteinExistence type="predicted"/>
<reference evidence="2" key="1">
    <citation type="submission" date="2022-01" db="EMBL/GenBank/DDBJ databases">
        <title>Genome Sequence Resource for Two Populations of Ditylenchus destructor, the Migratory Endoparasitic Phytonematode.</title>
        <authorList>
            <person name="Zhang H."/>
            <person name="Lin R."/>
            <person name="Xie B."/>
        </authorList>
    </citation>
    <scope>NUCLEOTIDE SEQUENCE</scope>
    <source>
        <strain evidence="2">BazhouSP</strain>
    </source>
</reference>
<dbReference type="InterPro" id="IPR009003">
    <property type="entry name" value="Peptidase_S1_PA"/>
</dbReference>
<keyword evidence="3" id="KW-1185">Reference proteome</keyword>
<evidence type="ECO:0000313" key="2">
    <source>
        <dbReference type="EMBL" id="KAI1700108.1"/>
    </source>
</evidence>
<organism evidence="2 3">
    <name type="scientific">Ditylenchus destructor</name>
    <dbReference type="NCBI Taxonomy" id="166010"/>
    <lineage>
        <taxon>Eukaryota</taxon>
        <taxon>Metazoa</taxon>
        <taxon>Ecdysozoa</taxon>
        <taxon>Nematoda</taxon>
        <taxon>Chromadorea</taxon>
        <taxon>Rhabditida</taxon>
        <taxon>Tylenchina</taxon>
        <taxon>Tylenchomorpha</taxon>
        <taxon>Sphaerularioidea</taxon>
        <taxon>Anguinidae</taxon>
        <taxon>Anguininae</taxon>
        <taxon>Ditylenchus</taxon>
    </lineage>
</organism>
<name>A0AAD4MPH5_9BILA</name>
<protein>
    <submittedName>
        <fullName evidence="2">Tardbp-prov protein</fullName>
    </submittedName>
</protein>
<dbReference type="EMBL" id="JAKKPZ010000156">
    <property type="protein sequence ID" value="KAI1700108.1"/>
    <property type="molecule type" value="Genomic_DNA"/>
</dbReference>
<feature type="domain" description="TAR DNA-binding protein 43 N-terminal" evidence="1">
    <location>
        <begin position="65"/>
        <end position="135"/>
    </location>
</feature>
<dbReference type="Proteomes" id="UP001201812">
    <property type="component" value="Unassembled WGS sequence"/>
</dbReference>
<sequence>MSSNNVHLPNEVLADISDFAPNYYLADLTFLTRSFSDATAHRLRFINEKLSNMSTENMLLVNENEDPGSRRIWLPLDTDKTLGWHTLIGAFPNASGLMYRNEALDPPYCALLVDPTGFKFMPPDDGWKGKTFIVISVGSNEPAEETIYDKPRWADRVKRWIYEEVCNNGSGTGRCFTIIATNYAASFAHGTHNELIVDVSTLKIRRVHERENAEVRTVKVVHIDPTRDFILVHCDGLSDTGPDHGPIYNSTEYLLVGLSNRSSRSYNLTHFVGVIQSSKMNKHGQVIGTTQTINGDSGGAVFNKECELLGIAIGVQNLPLKTSGRSFSDASKHVPATFIVNAYYFYPPMEAYEKSLAPEERMKEEDIPVFVP</sequence>
<comment type="caution">
    <text evidence="2">The sequence shown here is derived from an EMBL/GenBank/DDBJ whole genome shotgun (WGS) entry which is preliminary data.</text>
</comment>
<evidence type="ECO:0000259" key="1">
    <source>
        <dbReference type="Pfam" id="PF18694"/>
    </source>
</evidence>
<dbReference type="InterPro" id="IPR041105">
    <property type="entry name" value="TDP-43_N"/>
</dbReference>
<evidence type="ECO:0000313" key="3">
    <source>
        <dbReference type="Proteomes" id="UP001201812"/>
    </source>
</evidence>
<accession>A0AAD4MPH5</accession>